<sequence>MYHSGHSGKRRADSLSTAQNNAIQIHQLIPFALPNAFPFLTSATHTCRESILYSSSNLKKTCYLSHQAKQKNPVVAALSIKFLAAATLKNQSEIEQKNSQG</sequence>
<proteinExistence type="predicted"/>
<evidence type="ECO:0000313" key="2">
    <source>
        <dbReference type="Proteomes" id="UP000887116"/>
    </source>
</evidence>
<dbReference type="EMBL" id="BMAO01010489">
    <property type="protein sequence ID" value="GFQ67569.1"/>
    <property type="molecule type" value="Genomic_DNA"/>
</dbReference>
<accession>A0A8X6GIB9</accession>
<reference evidence="1" key="1">
    <citation type="submission" date="2020-07" db="EMBL/GenBank/DDBJ databases">
        <title>Multicomponent nature underlies the extraordinary mechanical properties of spider dragline silk.</title>
        <authorList>
            <person name="Kono N."/>
            <person name="Nakamura H."/>
            <person name="Mori M."/>
            <person name="Yoshida Y."/>
            <person name="Ohtoshi R."/>
            <person name="Malay A.D."/>
            <person name="Moran D.A.P."/>
            <person name="Tomita M."/>
            <person name="Numata K."/>
            <person name="Arakawa K."/>
        </authorList>
    </citation>
    <scope>NUCLEOTIDE SEQUENCE</scope>
</reference>
<gene>
    <name evidence="1" type="ORF">TNCT_88521</name>
</gene>
<dbReference type="AlphaFoldDB" id="A0A8X6GIB9"/>
<organism evidence="1 2">
    <name type="scientific">Trichonephila clavata</name>
    <name type="common">Joro spider</name>
    <name type="synonym">Nephila clavata</name>
    <dbReference type="NCBI Taxonomy" id="2740835"/>
    <lineage>
        <taxon>Eukaryota</taxon>
        <taxon>Metazoa</taxon>
        <taxon>Ecdysozoa</taxon>
        <taxon>Arthropoda</taxon>
        <taxon>Chelicerata</taxon>
        <taxon>Arachnida</taxon>
        <taxon>Araneae</taxon>
        <taxon>Araneomorphae</taxon>
        <taxon>Entelegynae</taxon>
        <taxon>Araneoidea</taxon>
        <taxon>Nephilidae</taxon>
        <taxon>Trichonephila</taxon>
    </lineage>
</organism>
<protein>
    <submittedName>
        <fullName evidence="1">Uncharacterized protein</fullName>
    </submittedName>
</protein>
<name>A0A8X6GIB9_TRICU</name>
<keyword evidence="2" id="KW-1185">Reference proteome</keyword>
<evidence type="ECO:0000313" key="1">
    <source>
        <dbReference type="EMBL" id="GFQ67569.1"/>
    </source>
</evidence>
<dbReference type="Proteomes" id="UP000887116">
    <property type="component" value="Unassembled WGS sequence"/>
</dbReference>
<comment type="caution">
    <text evidence="1">The sequence shown here is derived from an EMBL/GenBank/DDBJ whole genome shotgun (WGS) entry which is preliminary data.</text>
</comment>